<feature type="region of interest" description="Disordered" evidence="1">
    <location>
        <begin position="1"/>
        <end position="36"/>
    </location>
</feature>
<evidence type="ECO:0000256" key="1">
    <source>
        <dbReference type="SAM" id="MobiDB-lite"/>
    </source>
</evidence>
<organism evidence="2 3">
    <name type="scientific">Nocardia macrotermitis</name>
    <dbReference type="NCBI Taxonomy" id="2585198"/>
    <lineage>
        <taxon>Bacteria</taxon>
        <taxon>Bacillati</taxon>
        <taxon>Actinomycetota</taxon>
        <taxon>Actinomycetes</taxon>
        <taxon>Mycobacteriales</taxon>
        <taxon>Nocardiaceae</taxon>
        <taxon>Nocardia</taxon>
    </lineage>
</organism>
<protein>
    <submittedName>
        <fullName evidence="2">Uncharacterized protein</fullName>
    </submittedName>
</protein>
<gene>
    <name evidence="2" type="ORF">NRB20_60900</name>
</gene>
<evidence type="ECO:0000313" key="3">
    <source>
        <dbReference type="Proteomes" id="UP000438448"/>
    </source>
</evidence>
<proteinExistence type="predicted"/>
<keyword evidence="3" id="KW-1185">Reference proteome</keyword>
<comment type="caution">
    <text evidence="2">The sequence shown here is derived from an EMBL/GenBank/DDBJ whole genome shotgun (WGS) entry which is preliminary data.</text>
</comment>
<dbReference type="EMBL" id="WEGK01000016">
    <property type="protein sequence ID" value="MQY22966.1"/>
    <property type="molecule type" value="Genomic_DNA"/>
</dbReference>
<name>A0A7K0DB03_9NOCA</name>
<dbReference type="AlphaFoldDB" id="A0A7K0DB03"/>
<dbReference type="Proteomes" id="UP000438448">
    <property type="component" value="Unassembled WGS sequence"/>
</dbReference>
<reference evidence="2 3" key="1">
    <citation type="submission" date="2019-10" db="EMBL/GenBank/DDBJ databases">
        <title>Nocardia macrotermitis sp. nov. and Nocardia aurantia sp. nov., isolated from the gut of fungus growing-termite Macrotermes natalensis.</title>
        <authorList>
            <person name="Benndorf R."/>
            <person name="Schwitalla J."/>
            <person name="Martin K."/>
            <person name="De Beer W."/>
            <person name="Kaster A.-K."/>
            <person name="Vollmers J."/>
            <person name="Poulsen M."/>
            <person name="Beemelmanns C."/>
        </authorList>
    </citation>
    <scope>NUCLEOTIDE SEQUENCE [LARGE SCALE GENOMIC DNA]</scope>
    <source>
        <strain evidence="2 3">RB20</strain>
    </source>
</reference>
<evidence type="ECO:0000313" key="2">
    <source>
        <dbReference type="EMBL" id="MQY22966.1"/>
    </source>
</evidence>
<accession>A0A7K0DB03</accession>
<sequence length="36" mass="3821">MRHNSDRADGTTARGVPSRLDFADASGPVRPTPGVR</sequence>